<feature type="transmembrane region" description="Helical" evidence="7">
    <location>
        <begin position="128"/>
        <end position="148"/>
    </location>
</feature>
<dbReference type="CDD" id="cd03228">
    <property type="entry name" value="ABCC_MRP_Like"/>
    <property type="match status" value="1"/>
</dbReference>
<feature type="transmembrane region" description="Helical" evidence="7">
    <location>
        <begin position="154"/>
        <end position="174"/>
    </location>
</feature>
<evidence type="ECO:0000256" key="3">
    <source>
        <dbReference type="ARBA" id="ARBA00022741"/>
    </source>
</evidence>
<dbReference type="Gene3D" id="3.40.50.300">
    <property type="entry name" value="P-loop containing nucleotide triphosphate hydrolases"/>
    <property type="match status" value="1"/>
</dbReference>
<dbReference type="OrthoDB" id="95687at2"/>
<gene>
    <name evidence="10" type="ORF">DW099_02195</name>
</gene>
<evidence type="ECO:0000313" key="11">
    <source>
        <dbReference type="Proteomes" id="UP000284841"/>
    </source>
</evidence>
<dbReference type="GeneID" id="83005044"/>
<comment type="caution">
    <text evidence="10">The sequence shown here is derived from an EMBL/GenBank/DDBJ whole genome shotgun (WGS) entry which is preliminary data.</text>
</comment>
<feature type="transmembrane region" description="Helical" evidence="7">
    <location>
        <begin position="53"/>
        <end position="78"/>
    </location>
</feature>
<dbReference type="InterPro" id="IPR017871">
    <property type="entry name" value="ABC_transporter-like_CS"/>
</dbReference>
<dbReference type="STRING" id="1776384.GCA_900086585_02721"/>
<keyword evidence="5 7" id="KW-1133">Transmembrane helix</keyword>
<accession>A0A415E6R4</accession>
<dbReference type="InterPro" id="IPR011527">
    <property type="entry name" value="ABC1_TM_dom"/>
</dbReference>
<dbReference type="PROSITE" id="PS50893">
    <property type="entry name" value="ABC_TRANSPORTER_2"/>
    <property type="match status" value="1"/>
</dbReference>
<keyword evidence="4 10" id="KW-0067">ATP-binding</keyword>
<dbReference type="InterPro" id="IPR039421">
    <property type="entry name" value="Type_1_exporter"/>
</dbReference>
<dbReference type="PANTHER" id="PTHR43394">
    <property type="entry name" value="ATP-DEPENDENT PERMEASE MDL1, MITOCHONDRIAL"/>
    <property type="match status" value="1"/>
</dbReference>
<dbReference type="AlphaFoldDB" id="A0A415E6R4"/>
<evidence type="ECO:0000259" key="9">
    <source>
        <dbReference type="PROSITE" id="PS50929"/>
    </source>
</evidence>
<dbReference type="RefSeq" id="WP_082907522.1">
    <property type="nucleotide sequence ID" value="NZ_AP025567.1"/>
</dbReference>
<dbReference type="PROSITE" id="PS50929">
    <property type="entry name" value="ABC_TM1F"/>
    <property type="match status" value="1"/>
</dbReference>
<dbReference type="InterPro" id="IPR003593">
    <property type="entry name" value="AAA+_ATPase"/>
</dbReference>
<proteinExistence type="predicted"/>
<reference evidence="10 11" key="1">
    <citation type="submission" date="2018-08" db="EMBL/GenBank/DDBJ databases">
        <title>A genome reference for cultivated species of the human gut microbiota.</title>
        <authorList>
            <person name="Zou Y."/>
            <person name="Xue W."/>
            <person name="Luo G."/>
        </authorList>
    </citation>
    <scope>NUCLEOTIDE SEQUENCE [LARGE SCALE GENOMIC DNA]</scope>
    <source>
        <strain evidence="10 11">AM07-24</strain>
    </source>
</reference>
<dbReference type="PROSITE" id="PS00211">
    <property type="entry name" value="ABC_TRANSPORTER_1"/>
    <property type="match status" value="1"/>
</dbReference>
<dbReference type="EMBL" id="QRMS01000001">
    <property type="protein sequence ID" value="RHJ89408.1"/>
    <property type="molecule type" value="Genomic_DNA"/>
</dbReference>
<sequence>MMKRYWKRNKLLLAAALLLCTVAALMTTFVSLLLQQVTDTAVSGDMALFKKLLLFAACYMILLCLMNYFGSLASKLLVQRMTRQIRSDVYEGVMHQYPGEFYKTNTADYISSLINDVKIIEENYILPLMLNIEVIVMFVSTLVLLLVLSPAVTAILLGTLLLMFAVPALMGKLLEKRQDAVSRQLARFTEKTKDILSGFEVIRSYRLLPNMRLKFEEENKRTADCKFAADKVTALNEGLSDTLSYLCVVVVIFTSAFFVIKGSITMGTLMALLQLSGSFLTPVLLIMENLPKIKSVKPIVKRLCDYADTEVEAEHGKDPSFEREIAAQDLTFSYDGNLDALHHVSLRFVKGEKYAVVGHSGCGKSTLIKILSGYYRDYQGEILYDEDSLRLLDTRNLGSILSVLHQSVYLFNDTIKNNIALVGDFDEETWQQALSASGVSQFLPQLENGLDSQVGENGNRLSGGQRQRVALARALIRDAKVIILDEGTSALDPKTAVEIENTLLAQEDLTVVTITHSLNPALLSRYDQVIYMENGAVKGMAAYEQLLENNPSFRNFCGV</sequence>
<evidence type="ECO:0000256" key="2">
    <source>
        <dbReference type="ARBA" id="ARBA00022692"/>
    </source>
</evidence>
<dbReference type="InterPro" id="IPR036640">
    <property type="entry name" value="ABC1_TM_sf"/>
</dbReference>
<evidence type="ECO:0000256" key="7">
    <source>
        <dbReference type="SAM" id="Phobius"/>
    </source>
</evidence>
<dbReference type="GO" id="GO:0005524">
    <property type="term" value="F:ATP binding"/>
    <property type="evidence" value="ECO:0007669"/>
    <property type="project" value="UniProtKB-KW"/>
</dbReference>
<protein>
    <submittedName>
        <fullName evidence="10">ABC transporter ATP-binding protein</fullName>
    </submittedName>
</protein>
<feature type="domain" description="ABC transporter" evidence="8">
    <location>
        <begin position="325"/>
        <end position="559"/>
    </location>
</feature>
<comment type="subcellular location">
    <subcellularLocation>
        <location evidence="1">Cell membrane</location>
        <topology evidence="1">Multi-pass membrane protein</topology>
    </subcellularLocation>
</comment>
<evidence type="ECO:0000256" key="4">
    <source>
        <dbReference type="ARBA" id="ARBA00022840"/>
    </source>
</evidence>
<feature type="domain" description="ABC transmembrane type-1" evidence="9">
    <location>
        <begin position="14"/>
        <end position="295"/>
    </location>
</feature>
<dbReference type="PANTHER" id="PTHR43394:SF1">
    <property type="entry name" value="ATP-BINDING CASSETTE SUB-FAMILY B MEMBER 10, MITOCHONDRIAL"/>
    <property type="match status" value="1"/>
</dbReference>
<keyword evidence="3" id="KW-0547">Nucleotide-binding</keyword>
<keyword evidence="2 7" id="KW-0812">Transmembrane</keyword>
<dbReference type="Gene3D" id="1.20.1560.10">
    <property type="entry name" value="ABC transporter type 1, transmembrane domain"/>
    <property type="match status" value="1"/>
</dbReference>
<dbReference type="Proteomes" id="UP000284841">
    <property type="component" value="Unassembled WGS sequence"/>
</dbReference>
<name>A0A415E6R4_9FIRM</name>
<dbReference type="GO" id="GO:0005886">
    <property type="term" value="C:plasma membrane"/>
    <property type="evidence" value="ECO:0007669"/>
    <property type="project" value="UniProtKB-SubCell"/>
</dbReference>
<evidence type="ECO:0000256" key="6">
    <source>
        <dbReference type="ARBA" id="ARBA00023136"/>
    </source>
</evidence>
<dbReference type="InterPro" id="IPR003439">
    <property type="entry name" value="ABC_transporter-like_ATP-bd"/>
</dbReference>
<dbReference type="SUPFAM" id="SSF90123">
    <property type="entry name" value="ABC transporter transmembrane region"/>
    <property type="match status" value="1"/>
</dbReference>
<keyword evidence="11" id="KW-1185">Reference proteome</keyword>
<evidence type="ECO:0000259" key="8">
    <source>
        <dbReference type="PROSITE" id="PS50893"/>
    </source>
</evidence>
<dbReference type="Pfam" id="PF00664">
    <property type="entry name" value="ABC_membrane"/>
    <property type="match status" value="1"/>
</dbReference>
<dbReference type="CDD" id="cd07346">
    <property type="entry name" value="ABC_6TM_exporters"/>
    <property type="match status" value="1"/>
</dbReference>
<dbReference type="GO" id="GO:0015421">
    <property type="term" value="F:ABC-type oligopeptide transporter activity"/>
    <property type="evidence" value="ECO:0007669"/>
    <property type="project" value="TreeGrafter"/>
</dbReference>
<evidence type="ECO:0000256" key="5">
    <source>
        <dbReference type="ARBA" id="ARBA00022989"/>
    </source>
</evidence>
<dbReference type="Pfam" id="PF00005">
    <property type="entry name" value="ABC_tran"/>
    <property type="match status" value="1"/>
</dbReference>
<evidence type="ECO:0000313" key="10">
    <source>
        <dbReference type="EMBL" id="RHJ89408.1"/>
    </source>
</evidence>
<feature type="transmembrane region" description="Helical" evidence="7">
    <location>
        <begin position="243"/>
        <end position="260"/>
    </location>
</feature>
<keyword evidence="6 7" id="KW-0472">Membrane</keyword>
<dbReference type="SMART" id="SM00382">
    <property type="entry name" value="AAA"/>
    <property type="match status" value="1"/>
</dbReference>
<dbReference type="GO" id="GO:0016887">
    <property type="term" value="F:ATP hydrolysis activity"/>
    <property type="evidence" value="ECO:0007669"/>
    <property type="project" value="InterPro"/>
</dbReference>
<evidence type="ECO:0000256" key="1">
    <source>
        <dbReference type="ARBA" id="ARBA00004651"/>
    </source>
</evidence>
<organism evidence="10 11">
    <name type="scientific">Emergencia timonensis</name>
    <dbReference type="NCBI Taxonomy" id="1776384"/>
    <lineage>
        <taxon>Bacteria</taxon>
        <taxon>Bacillati</taxon>
        <taxon>Bacillota</taxon>
        <taxon>Clostridia</taxon>
        <taxon>Peptostreptococcales</taxon>
        <taxon>Anaerovoracaceae</taxon>
        <taxon>Emergencia</taxon>
    </lineage>
</organism>
<dbReference type="SUPFAM" id="SSF52540">
    <property type="entry name" value="P-loop containing nucleoside triphosphate hydrolases"/>
    <property type="match status" value="1"/>
</dbReference>
<dbReference type="InterPro" id="IPR027417">
    <property type="entry name" value="P-loop_NTPase"/>
</dbReference>